<reference evidence="2" key="1">
    <citation type="submission" date="2015-10" db="EMBL/GenBank/DDBJ databases">
        <title>Draft Genome Sequences of 11 Lactococcus lactis subspecies cremoris strains.</title>
        <authorList>
            <person name="Wels M."/>
            <person name="Backus L."/>
            <person name="Boekhorst J."/>
            <person name="Dijkstra A."/>
            <person name="Beerthuizen M."/>
            <person name="Kelly W."/>
            <person name="Siezen R."/>
            <person name="Bachmann H."/>
            <person name="Van Hijum S."/>
        </authorList>
    </citation>
    <scope>NUCLEOTIDE SEQUENCE [LARGE SCALE GENOMIC DNA]</scope>
    <source>
        <strain evidence="2">LMG9449</strain>
    </source>
</reference>
<evidence type="ECO:0000313" key="1">
    <source>
        <dbReference type="EMBL" id="KSU19586.1"/>
    </source>
</evidence>
<comment type="caution">
    <text evidence="1">The sequence shown here is derived from an EMBL/GenBank/DDBJ whole genome shotgun (WGS) entry which is preliminary data.</text>
</comment>
<protein>
    <submittedName>
        <fullName evidence="1">Uncharacterized protein</fullName>
    </submittedName>
</protein>
<dbReference type="Proteomes" id="UP000053612">
    <property type="component" value="Unassembled WGS sequence"/>
</dbReference>
<gene>
    <name evidence="1" type="ORF">LMG9449_0817</name>
</gene>
<dbReference type="PATRIC" id="fig|1360.109.peg.2115"/>
<organism evidence="1 2">
    <name type="scientific">Lactococcus lactis subsp. lactis</name>
    <name type="common">Streptococcus lactis</name>
    <dbReference type="NCBI Taxonomy" id="1360"/>
    <lineage>
        <taxon>Bacteria</taxon>
        <taxon>Bacillati</taxon>
        <taxon>Bacillota</taxon>
        <taxon>Bacilli</taxon>
        <taxon>Lactobacillales</taxon>
        <taxon>Streptococcaceae</taxon>
        <taxon>Lactococcus</taxon>
    </lineage>
</organism>
<proteinExistence type="predicted"/>
<evidence type="ECO:0000313" key="2">
    <source>
        <dbReference type="Proteomes" id="UP000053612"/>
    </source>
</evidence>
<dbReference type="EMBL" id="LKLS01000087">
    <property type="protein sequence ID" value="KSU19586.1"/>
    <property type="molecule type" value="Genomic_DNA"/>
</dbReference>
<accession>A0A0V8E190</accession>
<dbReference type="AlphaFoldDB" id="A0A0V8E190"/>
<sequence length="38" mass="4463">MNKAKRTILFLFKKMDTLDTQPPLTKNINLKLFESPIN</sequence>
<name>A0A0V8E190_LACLL</name>